<proteinExistence type="predicted"/>
<dbReference type="EMBL" id="HBUF01341770">
    <property type="protein sequence ID" value="CAG6704571.1"/>
    <property type="molecule type" value="Transcribed_RNA"/>
</dbReference>
<name>A0A8D8UCE6_9HEMI</name>
<dbReference type="AlphaFoldDB" id="A0A8D8UCE6"/>
<sequence>MSVNYDQISGSWDLKFLNKSYMFRVATQDKGSICSPFWGKDVDKTIICLAKYFNILKMVKVWPVVFRGSSGARMVVEVLFNSEFYCLSKISEWFSQDSYGSMCFEHYF</sequence>
<evidence type="ECO:0000313" key="1">
    <source>
        <dbReference type="EMBL" id="CAG6704571.1"/>
    </source>
</evidence>
<accession>A0A8D8UCE6</accession>
<reference evidence="1" key="1">
    <citation type="submission" date="2021-05" db="EMBL/GenBank/DDBJ databases">
        <authorList>
            <person name="Alioto T."/>
            <person name="Alioto T."/>
            <person name="Gomez Garrido J."/>
        </authorList>
    </citation>
    <scope>NUCLEOTIDE SEQUENCE</scope>
</reference>
<protein>
    <submittedName>
        <fullName evidence="1">Uncharacterized protein</fullName>
    </submittedName>
</protein>
<organism evidence="1">
    <name type="scientific">Cacopsylla melanoneura</name>
    <dbReference type="NCBI Taxonomy" id="428564"/>
    <lineage>
        <taxon>Eukaryota</taxon>
        <taxon>Metazoa</taxon>
        <taxon>Ecdysozoa</taxon>
        <taxon>Arthropoda</taxon>
        <taxon>Hexapoda</taxon>
        <taxon>Insecta</taxon>
        <taxon>Pterygota</taxon>
        <taxon>Neoptera</taxon>
        <taxon>Paraneoptera</taxon>
        <taxon>Hemiptera</taxon>
        <taxon>Sternorrhyncha</taxon>
        <taxon>Psylloidea</taxon>
        <taxon>Psyllidae</taxon>
        <taxon>Psyllinae</taxon>
        <taxon>Cacopsylla</taxon>
    </lineage>
</organism>